<evidence type="ECO:0000313" key="9">
    <source>
        <dbReference type="Proteomes" id="UP000694580"/>
    </source>
</evidence>
<reference evidence="8" key="2">
    <citation type="submission" date="2025-08" db="UniProtKB">
        <authorList>
            <consortium name="Ensembl"/>
        </authorList>
    </citation>
    <scope>IDENTIFICATION</scope>
</reference>
<evidence type="ECO:0000256" key="5">
    <source>
        <dbReference type="SAM" id="Phobius"/>
    </source>
</evidence>
<feature type="transmembrane region" description="Helical" evidence="5">
    <location>
        <begin position="285"/>
        <end position="304"/>
    </location>
</feature>
<comment type="subcellular location">
    <subcellularLocation>
        <location evidence="1">Membrane</location>
        <topology evidence="1">Multi-pass membrane protein</topology>
    </subcellularLocation>
</comment>
<evidence type="ECO:0000256" key="3">
    <source>
        <dbReference type="ARBA" id="ARBA00022989"/>
    </source>
</evidence>
<feature type="signal peptide" evidence="6">
    <location>
        <begin position="1"/>
        <end position="20"/>
    </location>
</feature>
<dbReference type="GO" id="GO:0005230">
    <property type="term" value="F:extracellular ligand-gated monoatomic ion channel activity"/>
    <property type="evidence" value="ECO:0007669"/>
    <property type="project" value="InterPro"/>
</dbReference>
<dbReference type="Pfam" id="PF02931">
    <property type="entry name" value="Neur_chan_LBD"/>
    <property type="match status" value="1"/>
</dbReference>
<dbReference type="GO" id="GO:0004888">
    <property type="term" value="F:transmembrane signaling receptor activity"/>
    <property type="evidence" value="ECO:0007669"/>
    <property type="project" value="InterPro"/>
</dbReference>
<keyword evidence="6" id="KW-0732">Signal</keyword>
<organism evidence="8 9">
    <name type="scientific">Denticeps clupeoides</name>
    <name type="common">denticle herring</name>
    <dbReference type="NCBI Taxonomy" id="299321"/>
    <lineage>
        <taxon>Eukaryota</taxon>
        <taxon>Metazoa</taxon>
        <taxon>Chordata</taxon>
        <taxon>Craniata</taxon>
        <taxon>Vertebrata</taxon>
        <taxon>Euteleostomi</taxon>
        <taxon>Actinopterygii</taxon>
        <taxon>Neopterygii</taxon>
        <taxon>Teleostei</taxon>
        <taxon>Clupei</taxon>
        <taxon>Clupeiformes</taxon>
        <taxon>Denticipitoidei</taxon>
        <taxon>Denticipitidae</taxon>
        <taxon>Denticeps</taxon>
    </lineage>
</organism>
<evidence type="ECO:0000256" key="2">
    <source>
        <dbReference type="ARBA" id="ARBA00022692"/>
    </source>
</evidence>
<evidence type="ECO:0000256" key="1">
    <source>
        <dbReference type="ARBA" id="ARBA00004141"/>
    </source>
</evidence>
<accession>A0AAY4BBJ9</accession>
<protein>
    <recommendedName>
        <fullName evidence="7">Neurotransmitter-gated ion-channel ligand-binding domain-containing protein</fullName>
    </recommendedName>
</protein>
<name>A0AAY4BBJ9_9TELE</name>
<keyword evidence="9" id="KW-1185">Reference proteome</keyword>
<dbReference type="InterPro" id="IPR038050">
    <property type="entry name" value="Neuro_actylchol_rec"/>
</dbReference>
<dbReference type="InterPro" id="IPR006201">
    <property type="entry name" value="Neur_channel"/>
</dbReference>
<dbReference type="InterPro" id="IPR036734">
    <property type="entry name" value="Neur_chan_lig-bd_sf"/>
</dbReference>
<feature type="transmembrane region" description="Helical" evidence="5">
    <location>
        <begin position="256"/>
        <end position="273"/>
    </location>
</feature>
<dbReference type="InterPro" id="IPR006202">
    <property type="entry name" value="Neur_chan_lig-bd"/>
</dbReference>
<keyword evidence="4 5" id="KW-0472">Membrane</keyword>
<evidence type="ECO:0000313" key="8">
    <source>
        <dbReference type="Ensembl" id="ENSDCDP00010018333.1"/>
    </source>
</evidence>
<keyword evidence="2 5" id="KW-0812">Transmembrane</keyword>
<evidence type="ECO:0000259" key="7">
    <source>
        <dbReference type="Pfam" id="PF02931"/>
    </source>
</evidence>
<dbReference type="Gene3D" id="2.70.170.10">
    <property type="entry name" value="Neurotransmitter-gated ion-channel ligand-binding domain"/>
    <property type="match status" value="1"/>
</dbReference>
<reference evidence="8 9" key="1">
    <citation type="submission" date="2020-06" db="EMBL/GenBank/DDBJ databases">
        <authorList>
            <consortium name="Wellcome Sanger Institute Data Sharing"/>
        </authorList>
    </citation>
    <scope>NUCLEOTIDE SEQUENCE [LARGE SCALE GENOMIC DNA]</scope>
</reference>
<feature type="transmembrane region" description="Helical" evidence="5">
    <location>
        <begin position="224"/>
        <end position="244"/>
    </location>
</feature>
<feature type="domain" description="Neurotransmitter-gated ion-channel ligand-binding" evidence="7">
    <location>
        <begin position="30"/>
        <end position="172"/>
    </location>
</feature>
<proteinExistence type="predicted"/>
<dbReference type="Gene3D" id="1.20.58.390">
    <property type="entry name" value="Neurotransmitter-gated ion-channel transmembrane domain"/>
    <property type="match status" value="1"/>
</dbReference>
<feature type="chain" id="PRO_5044214318" description="Neurotransmitter-gated ion-channel ligand-binding domain-containing protein" evidence="6">
    <location>
        <begin position="21"/>
        <end position="333"/>
    </location>
</feature>
<dbReference type="SUPFAM" id="SSF63712">
    <property type="entry name" value="Nicotinic receptor ligand binding domain-like"/>
    <property type="match status" value="1"/>
</dbReference>
<dbReference type="InterPro" id="IPR036719">
    <property type="entry name" value="Neuro-gated_channel_TM_sf"/>
</dbReference>
<sequence length="333" mass="36693">MQLLGPFLILVAWEVPGIRAETTCVTQRCLANNLVSSYVITMPQSQSCNLPVNLSMIDYQTTYVDTKLMQFSSLLTVTMIWRDPNLAWNKSEYDFDVIVLPASQIWTPQLTVKNAVTATSEPAYPDVMVSSDGDVEYAVLMAITVSCNINLFTYPFVTDSCPVAINGWNDTRGCGLSLEYGTVQWIGGNNGDWETKSVTLQGTDNHDNRNYLNVTVSIRPFSPFVTLVMPSILIMLADLASAALPFEGGERNTYKVTLVLSFIMFLNALTQGLPDDGPCSPVIRYHYCLCLVVLVVSLLVSLVLSRLDADGSILPCKSLRCSEGTRNEKKKPG</sequence>
<dbReference type="Proteomes" id="UP000694580">
    <property type="component" value="Chromosome 7"/>
</dbReference>
<evidence type="ECO:0000256" key="4">
    <source>
        <dbReference type="ARBA" id="ARBA00023136"/>
    </source>
</evidence>
<dbReference type="Ensembl" id="ENSDCDT00010019407.1">
    <property type="protein sequence ID" value="ENSDCDP00010018333.1"/>
    <property type="gene ID" value="ENSDCDG00010008327.1"/>
</dbReference>
<dbReference type="GO" id="GO:0016020">
    <property type="term" value="C:membrane"/>
    <property type="evidence" value="ECO:0007669"/>
    <property type="project" value="UniProtKB-SubCell"/>
</dbReference>
<dbReference type="PANTHER" id="PTHR18945">
    <property type="entry name" value="NEUROTRANSMITTER GATED ION CHANNEL"/>
    <property type="match status" value="1"/>
</dbReference>
<keyword evidence="3 5" id="KW-1133">Transmembrane helix</keyword>
<dbReference type="SUPFAM" id="SSF90112">
    <property type="entry name" value="Neurotransmitter-gated ion-channel transmembrane pore"/>
    <property type="match status" value="1"/>
</dbReference>
<reference evidence="8" key="3">
    <citation type="submission" date="2025-09" db="UniProtKB">
        <authorList>
            <consortium name="Ensembl"/>
        </authorList>
    </citation>
    <scope>IDENTIFICATION</scope>
</reference>
<dbReference type="GeneTree" id="ENSGT00920000149199"/>
<gene>
    <name evidence="8" type="primary">LOC114793834</name>
</gene>
<dbReference type="AlphaFoldDB" id="A0AAY4BBJ9"/>
<evidence type="ECO:0000256" key="6">
    <source>
        <dbReference type="SAM" id="SignalP"/>
    </source>
</evidence>